<sequence>MLSLTPRPLPPPFLLQSPPPRRLLLLAAKRGAEDDYHATIRTLNANGRRHAPRKSLGQHYMLNSGINDALAGVAGVEEGDVVLEIGPGTGSLTNALINAGATVIAVEKDPQMAMLVKDRFASTDRLTVLKEDFTKCHIRSHIISLLEKKNSSGAEPKYAKVVSNIPFNISTEVVKKLLPLGDVFSDVALLLQDETAIRLSDVSLRSSECRPINIFVNFYSDPQYKFKVERTNFFPQPNVDAAIIRFKLKQVAEYPPVTSPKSFFSMINSAFNGKRKMLRKSLQHICPSIEIEAALTNIGLPVTSRPGDLSLDDFVRLHNLLVKV</sequence>
<evidence type="ECO:0000256" key="4">
    <source>
        <dbReference type="ARBA" id="ARBA00022691"/>
    </source>
</evidence>
<dbReference type="Gene3D" id="3.40.50.150">
    <property type="entry name" value="Vaccinia Virus protein VP39"/>
    <property type="match status" value="1"/>
</dbReference>
<dbReference type="GO" id="GO:0003723">
    <property type="term" value="F:RNA binding"/>
    <property type="evidence" value="ECO:0007669"/>
    <property type="project" value="UniProtKB-UniRule"/>
</dbReference>
<dbReference type="SUPFAM" id="SSF53335">
    <property type="entry name" value="S-adenosyl-L-methionine-dependent methyltransferases"/>
    <property type="match status" value="1"/>
</dbReference>
<evidence type="ECO:0000256" key="3">
    <source>
        <dbReference type="ARBA" id="ARBA00022679"/>
    </source>
</evidence>
<keyword evidence="3 6" id="KW-0808">Transferase</keyword>
<feature type="domain" description="Ribosomal RNA adenine methylase transferase N-terminal" evidence="8">
    <location>
        <begin position="66"/>
        <end position="250"/>
    </location>
</feature>
<reference evidence="10" key="2">
    <citation type="submission" date="2025-08" db="UniProtKB">
        <authorList>
            <consortium name="RefSeq"/>
        </authorList>
    </citation>
    <scope>IDENTIFICATION</scope>
    <source>
        <tissue evidence="10">Leaf</tissue>
    </source>
</reference>
<dbReference type="CDD" id="cd02440">
    <property type="entry name" value="AdoMet_MTases"/>
    <property type="match status" value="1"/>
</dbReference>
<dbReference type="Proteomes" id="UP000515123">
    <property type="component" value="Linkage group 24"/>
</dbReference>
<feature type="binding site" evidence="6">
    <location>
        <position position="164"/>
    </location>
    <ligand>
        <name>S-adenosyl-L-methionine</name>
        <dbReference type="ChEBI" id="CHEBI:59789"/>
    </ligand>
</feature>
<keyword evidence="1 7" id="KW-0698">rRNA processing</keyword>
<dbReference type="PANTHER" id="PTHR11727">
    <property type="entry name" value="DIMETHYLADENOSINE TRANSFERASE"/>
    <property type="match status" value="1"/>
</dbReference>
<evidence type="ECO:0000313" key="9">
    <source>
        <dbReference type="Proteomes" id="UP000515123"/>
    </source>
</evidence>
<dbReference type="NCBIfam" id="TIGR00755">
    <property type="entry name" value="ksgA"/>
    <property type="match status" value="1"/>
</dbReference>
<evidence type="ECO:0000313" key="10">
    <source>
        <dbReference type="RefSeq" id="XP_020114961.1"/>
    </source>
</evidence>
<evidence type="ECO:0000256" key="2">
    <source>
        <dbReference type="ARBA" id="ARBA00022603"/>
    </source>
</evidence>
<keyword evidence="9" id="KW-1185">Reference proteome</keyword>
<accession>A0A6P5H1X9</accession>
<dbReference type="RefSeq" id="XP_020114961.1">
    <property type="nucleotide sequence ID" value="XM_020259372.1"/>
</dbReference>
<name>A0A6P5H1X9_ANACO</name>
<dbReference type="InterPro" id="IPR023165">
    <property type="entry name" value="rRNA_Ade_diMease-like_C"/>
</dbReference>
<dbReference type="PANTHER" id="PTHR11727:SF27">
    <property type="entry name" value="RIBOSOMAL RNA SMALL SUBUNIT METHYLTRANSFERASE, CHLOROPLASTIC"/>
    <property type="match status" value="1"/>
</dbReference>
<dbReference type="GeneID" id="109728838"/>
<evidence type="ECO:0000259" key="8">
    <source>
        <dbReference type="SMART" id="SM00650"/>
    </source>
</evidence>
<dbReference type="InterPro" id="IPR011530">
    <property type="entry name" value="rRNA_adenine_dimethylase"/>
</dbReference>
<dbReference type="FunFam" id="1.10.8.100:FF:000001">
    <property type="entry name" value="Ribosomal RNA small subunit methyltransferase A"/>
    <property type="match status" value="1"/>
</dbReference>
<gene>
    <name evidence="10" type="primary">LOC109728838</name>
</gene>
<dbReference type="PROSITE" id="PS01131">
    <property type="entry name" value="RRNA_A_DIMETH"/>
    <property type="match status" value="1"/>
</dbReference>
<dbReference type="InterPro" id="IPR001737">
    <property type="entry name" value="KsgA/Erm"/>
</dbReference>
<dbReference type="FunFam" id="3.40.50.150:FF:000265">
    <property type="entry name" value="rRNA adenine N(6)-methyltransferase"/>
    <property type="match status" value="1"/>
</dbReference>
<feature type="binding site" evidence="6">
    <location>
        <position position="132"/>
    </location>
    <ligand>
        <name>S-adenosyl-L-methionine</name>
        <dbReference type="ChEBI" id="CHEBI:59789"/>
    </ligand>
</feature>
<dbReference type="Gene3D" id="1.10.8.100">
    <property type="entry name" value="Ribosomal RNA adenine dimethylase-like, domain 2"/>
    <property type="match status" value="1"/>
</dbReference>
<keyword evidence="2 6" id="KW-0489">Methyltransferase</keyword>
<evidence type="ECO:0000256" key="7">
    <source>
        <dbReference type="RuleBase" id="RU362106"/>
    </source>
</evidence>
<feature type="binding site" evidence="6">
    <location>
        <position position="61"/>
    </location>
    <ligand>
        <name>S-adenosyl-L-methionine</name>
        <dbReference type="ChEBI" id="CHEBI:59789"/>
    </ligand>
</feature>
<dbReference type="Gramene" id="Aco013792.1.mrna1">
    <property type="protein sequence ID" value="Aco013792.1.mrna1"/>
    <property type="gene ID" value="Aco013792.1.path1"/>
</dbReference>
<evidence type="ECO:0000256" key="5">
    <source>
        <dbReference type="ARBA" id="ARBA00022884"/>
    </source>
</evidence>
<reference evidence="9" key="1">
    <citation type="journal article" date="2015" name="Nat. Genet.">
        <title>The pineapple genome and the evolution of CAM photosynthesis.</title>
        <authorList>
            <person name="Ming R."/>
            <person name="VanBuren R."/>
            <person name="Wai C.M."/>
            <person name="Tang H."/>
            <person name="Schatz M.C."/>
            <person name="Bowers J.E."/>
            <person name="Lyons E."/>
            <person name="Wang M.L."/>
            <person name="Chen J."/>
            <person name="Biggers E."/>
            <person name="Zhang J."/>
            <person name="Huang L."/>
            <person name="Zhang L."/>
            <person name="Miao W."/>
            <person name="Zhang J."/>
            <person name="Ye Z."/>
            <person name="Miao C."/>
            <person name="Lin Z."/>
            <person name="Wang H."/>
            <person name="Zhou H."/>
            <person name="Yim W.C."/>
            <person name="Priest H.D."/>
            <person name="Zheng C."/>
            <person name="Woodhouse M."/>
            <person name="Edger P.P."/>
            <person name="Guyot R."/>
            <person name="Guo H.B."/>
            <person name="Guo H."/>
            <person name="Zheng G."/>
            <person name="Singh R."/>
            <person name="Sharma A."/>
            <person name="Min X."/>
            <person name="Zheng Y."/>
            <person name="Lee H."/>
            <person name="Gurtowski J."/>
            <person name="Sedlazeck F.J."/>
            <person name="Harkess A."/>
            <person name="McKain M.R."/>
            <person name="Liao Z."/>
            <person name="Fang J."/>
            <person name="Liu J."/>
            <person name="Zhang X."/>
            <person name="Zhang Q."/>
            <person name="Hu W."/>
            <person name="Qin Y."/>
            <person name="Wang K."/>
            <person name="Chen L.Y."/>
            <person name="Shirley N."/>
            <person name="Lin Y.R."/>
            <person name="Liu L.Y."/>
            <person name="Hernandez A.G."/>
            <person name="Wright C.L."/>
            <person name="Bulone V."/>
            <person name="Tuskan G.A."/>
            <person name="Heath K."/>
            <person name="Zee F."/>
            <person name="Moore P.H."/>
            <person name="Sunkar R."/>
            <person name="Leebens-Mack J.H."/>
            <person name="Mockler T."/>
            <person name="Bennetzen J.L."/>
            <person name="Freeling M."/>
            <person name="Sankoff D."/>
            <person name="Paterson A.H."/>
            <person name="Zhu X."/>
            <person name="Yang X."/>
            <person name="Smith J.A."/>
            <person name="Cushman J.C."/>
            <person name="Paull R.E."/>
            <person name="Yu Q."/>
        </authorList>
    </citation>
    <scope>NUCLEOTIDE SEQUENCE [LARGE SCALE GENOMIC DNA]</scope>
    <source>
        <strain evidence="9">cv. F153</strain>
    </source>
</reference>
<dbReference type="PROSITE" id="PS51689">
    <property type="entry name" value="SAM_RNA_A_N6_MT"/>
    <property type="match status" value="1"/>
</dbReference>
<dbReference type="OrthoDB" id="74991at2759"/>
<dbReference type="SMART" id="SM00650">
    <property type="entry name" value="rADc"/>
    <property type="match status" value="1"/>
</dbReference>
<evidence type="ECO:0000256" key="1">
    <source>
        <dbReference type="ARBA" id="ARBA00022552"/>
    </source>
</evidence>
<dbReference type="InterPro" id="IPR020596">
    <property type="entry name" value="rRNA_Ade_Mease_Trfase_CS"/>
</dbReference>
<dbReference type="EC" id="2.1.1.-" evidence="7"/>
<comment type="similarity">
    <text evidence="6 7">Belongs to the class I-like SAM-binding methyltransferase superfamily. rRNA adenine N(6)-methyltransferase family.</text>
</comment>
<organism evidence="9 10">
    <name type="scientific">Ananas comosus</name>
    <name type="common">Pineapple</name>
    <name type="synonym">Ananas ananas</name>
    <dbReference type="NCBI Taxonomy" id="4615"/>
    <lineage>
        <taxon>Eukaryota</taxon>
        <taxon>Viridiplantae</taxon>
        <taxon>Streptophyta</taxon>
        <taxon>Embryophyta</taxon>
        <taxon>Tracheophyta</taxon>
        <taxon>Spermatophyta</taxon>
        <taxon>Magnoliopsida</taxon>
        <taxon>Liliopsida</taxon>
        <taxon>Poales</taxon>
        <taxon>Bromeliaceae</taxon>
        <taxon>Bromelioideae</taxon>
        <taxon>Ananas</taxon>
    </lineage>
</organism>
<proteinExistence type="inferred from homology"/>
<protein>
    <recommendedName>
        <fullName evidence="7">rRNA adenine N(6)-methyltransferase</fullName>
        <ecNumber evidence="7">2.1.1.-</ecNumber>
    </recommendedName>
</protein>
<keyword evidence="4 6" id="KW-0949">S-adenosyl-L-methionine</keyword>
<dbReference type="InterPro" id="IPR020598">
    <property type="entry name" value="rRNA_Ade_methylase_Trfase_N"/>
</dbReference>
<keyword evidence="5 6" id="KW-0694">RNA-binding</keyword>
<dbReference type="AlphaFoldDB" id="A0A6P5H1X9"/>
<dbReference type="Pfam" id="PF00398">
    <property type="entry name" value="RrnaAD"/>
    <property type="match status" value="1"/>
</dbReference>
<dbReference type="InterPro" id="IPR029063">
    <property type="entry name" value="SAM-dependent_MTases_sf"/>
</dbReference>
<feature type="binding site" evidence="6">
    <location>
        <position position="107"/>
    </location>
    <ligand>
        <name>S-adenosyl-L-methionine</name>
        <dbReference type="ChEBI" id="CHEBI:59789"/>
    </ligand>
</feature>
<feature type="binding site" evidence="6">
    <location>
        <position position="86"/>
    </location>
    <ligand>
        <name>S-adenosyl-L-methionine</name>
        <dbReference type="ChEBI" id="CHEBI:59789"/>
    </ligand>
</feature>
<feature type="binding site" evidence="6">
    <location>
        <position position="59"/>
    </location>
    <ligand>
        <name>S-adenosyl-L-methionine</name>
        <dbReference type="ChEBI" id="CHEBI:59789"/>
    </ligand>
</feature>
<dbReference type="GO" id="GO:0000179">
    <property type="term" value="F:rRNA (adenine-N6,N6-)-dimethyltransferase activity"/>
    <property type="evidence" value="ECO:0007669"/>
    <property type="project" value="UniProtKB-UniRule"/>
</dbReference>
<evidence type="ECO:0000256" key="6">
    <source>
        <dbReference type="PROSITE-ProRule" id="PRU01026"/>
    </source>
</evidence>